<dbReference type="Proteomes" id="UP000734854">
    <property type="component" value="Unassembled WGS sequence"/>
</dbReference>
<dbReference type="EMBL" id="JACMSC010000009">
    <property type="protein sequence ID" value="KAG6506880.1"/>
    <property type="molecule type" value="Genomic_DNA"/>
</dbReference>
<dbReference type="FunFam" id="3.30.200.20:FF:000228">
    <property type="entry name" value="Serine/threonine-protein kinase BIK1"/>
    <property type="match status" value="1"/>
</dbReference>
<keyword evidence="9 16" id="KW-0547">Nucleotide-binding</keyword>
<evidence type="ECO:0000256" key="6">
    <source>
        <dbReference type="ARBA" id="ARBA00022679"/>
    </source>
</evidence>
<evidence type="ECO:0000256" key="16">
    <source>
        <dbReference type="PROSITE-ProRule" id="PRU10141"/>
    </source>
</evidence>
<dbReference type="GO" id="GO:0002229">
    <property type="term" value="P:defense response to oomycetes"/>
    <property type="evidence" value="ECO:0007669"/>
    <property type="project" value="UniProtKB-ARBA"/>
</dbReference>
<evidence type="ECO:0000256" key="1">
    <source>
        <dbReference type="ARBA" id="ARBA00004251"/>
    </source>
</evidence>
<sequence>MKCLPFLNREVKEEIQLRFSTSLQSNDTTSTNHDFRRSETEFNSEDSIIAAESMGRSNYPSLTQRPSNLWVFTFSELKNATRNFSRSLLVGEGGFGCVYRGTIKSLEDPSTKIEIAVKLSHKGLQGHKEWVTEVNVLAAVDHPNLVKLIGYCAEDDERGMQRLLVYEYLQNRSVEHHLSTQSKTTLSWYMRLRIAIDSARGLAYLHEGMDFQELAADDEIAVFPVLCSTIIIFRDFKSSNILLDEDWNAKLSDFGLARQGPTEGITHVTTAVVGTAGYAAPEYIRTGRLTAKSDIWSYGVFLYELITGRRPIDRNRPKSEQKLLEWVKPYLSDTKKFRKIIDPKLEDEYSLKSASKLSSVANRCLRRQSKSRPKMSEVLTMVQRIMEIPEIGAPQAPLRHPDLEQGDQRTAKKKGLKQLIGDWKIWKGLVMYVVGLVQVGVDLNGNLACARLASTASHVVACMFAVGFNVACYWLQASHIVACMLAKWFANSCTIATWPATWRARKLVTLILACILANKLSCADIPCPD</sequence>
<evidence type="ECO:0000256" key="12">
    <source>
        <dbReference type="ARBA" id="ARBA00022989"/>
    </source>
</evidence>
<comment type="similarity">
    <text evidence="3">In the C-terminal section; belongs to the protein kinase superfamily. Ser/Thr protein kinase family.</text>
</comment>
<evidence type="ECO:0000256" key="9">
    <source>
        <dbReference type="ARBA" id="ARBA00022741"/>
    </source>
</evidence>
<evidence type="ECO:0000256" key="3">
    <source>
        <dbReference type="ARBA" id="ARBA00010217"/>
    </source>
</evidence>
<dbReference type="InterPro" id="IPR000719">
    <property type="entry name" value="Prot_kinase_dom"/>
</dbReference>
<dbReference type="InterPro" id="IPR017441">
    <property type="entry name" value="Protein_kinase_ATP_BS"/>
</dbReference>
<keyword evidence="8" id="KW-0732">Signal</keyword>
<comment type="subcellular location">
    <subcellularLocation>
        <location evidence="1">Cell membrane</location>
        <topology evidence="1">Single-pass type I membrane protein</topology>
    </subcellularLocation>
</comment>
<dbReference type="Gene3D" id="3.30.200.20">
    <property type="entry name" value="Phosphorylase Kinase, domain 1"/>
    <property type="match status" value="1"/>
</dbReference>
<keyword evidence="6" id="KW-0808">Transferase</keyword>
<dbReference type="PANTHER" id="PTHR45621">
    <property type="entry name" value="OS01G0588500 PROTEIN-RELATED"/>
    <property type="match status" value="1"/>
</dbReference>
<feature type="domain" description="Protein kinase" evidence="17">
    <location>
        <begin position="84"/>
        <end position="386"/>
    </location>
</feature>
<keyword evidence="13" id="KW-0472">Membrane</keyword>
<keyword evidence="14" id="KW-0675">Receptor</keyword>
<feature type="binding site" evidence="16">
    <location>
        <position position="118"/>
    </location>
    <ligand>
        <name>ATP</name>
        <dbReference type="ChEBI" id="CHEBI:30616"/>
    </ligand>
</feature>
<keyword evidence="10" id="KW-0418">Kinase</keyword>
<keyword evidence="12" id="KW-1133">Transmembrane helix</keyword>
<dbReference type="InterPro" id="IPR011009">
    <property type="entry name" value="Kinase-like_dom_sf"/>
</dbReference>
<dbReference type="GO" id="GO:0005524">
    <property type="term" value="F:ATP binding"/>
    <property type="evidence" value="ECO:0007669"/>
    <property type="project" value="UniProtKB-UniRule"/>
</dbReference>
<dbReference type="PROSITE" id="PS50011">
    <property type="entry name" value="PROTEIN_KINASE_DOM"/>
    <property type="match status" value="1"/>
</dbReference>
<reference evidence="18 19" key="1">
    <citation type="submission" date="2020-08" db="EMBL/GenBank/DDBJ databases">
        <title>Plant Genome Project.</title>
        <authorList>
            <person name="Zhang R.-G."/>
        </authorList>
    </citation>
    <scope>NUCLEOTIDE SEQUENCE [LARGE SCALE GENOMIC DNA]</scope>
    <source>
        <tissue evidence="18">Rhizome</tissue>
    </source>
</reference>
<comment type="caution">
    <text evidence="18">The sequence shown here is derived from an EMBL/GenBank/DDBJ whole genome shotgun (WGS) entry which is preliminary data.</text>
</comment>
<dbReference type="FunFam" id="1.10.510.10:FF:000240">
    <property type="entry name" value="Lectin-domain containing receptor kinase A4.3"/>
    <property type="match status" value="1"/>
</dbReference>
<evidence type="ECO:0000256" key="11">
    <source>
        <dbReference type="ARBA" id="ARBA00022840"/>
    </source>
</evidence>
<dbReference type="PROSITE" id="PS00107">
    <property type="entry name" value="PROTEIN_KINASE_ATP"/>
    <property type="match status" value="1"/>
</dbReference>
<evidence type="ECO:0000256" key="10">
    <source>
        <dbReference type="ARBA" id="ARBA00022777"/>
    </source>
</evidence>
<evidence type="ECO:0000313" key="18">
    <source>
        <dbReference type="EMBL" id="KAG6506880.1"/>
    </source>
</evidence>
<evidence type="ECO:0000259" key="17">
    <source>
        <dbReference type="PROSITE" id="PS50011"/>
    </source>
</evidence>
<evidence type="ECO:0000256" key="2">
    <source>
        <dbReference type="ARBA" id="ARBA00008536"/>
    </source>
</evidence>
<evidence type="ECO:0000256" key="15">
    <source>
        <dbReference type="ARBA" id="ARBA00023180"/>
    </source>
</evidence>
<gene>
    <name evidence="18" type="ORF">ZIOFF_032212</name>
</gene>
<evidence type="ECO:0000313" key="19">
    <source>
        <dbReference type="Proteomes" id="UP000734854"/>
    </source>
</evidence>
<evidence type="ECO:0000256" key="14">
    <source>
        <dbReference type="ARBA" id="ARBA00023170"/>
    </source>
</evidence>
<dbReference type="Pfam" id="PF00069">
    <property type="entry name" value="Pkinase"/>
    <property type="match status" value="1"/>
</dbReference>
<evidence type="ECO:0000256" key="7">
    <source>
        <dbReference type="ARBA" id="ARBA00022692"/>
    </source>
</evidence>
<proteinExistence type="inferred from homology"/>
<evidence type="ECO:0000256" key="13">
    <source>
        <dbReference type="ARBA" id="ARBA00023136"/>
    </source>
</evidence>
<dbReference type="GO" id="GO:0004674">
    <property type="term" value="F:protein serine/threonine kinase activity"/>
    <property type="evidence" value="ECO:0007669"/>
    <property type="project" value="UniProtKB-EC"/>
</dbReference>
<name>A0A8J5GNH3_ZINOF</name>
<dbReference type="InterPro" id="IPR050823">
    <property type="entry name" value="Plant_Ser_Thr_Prot_Kinase"/>
</dbReference>
<keyword evidence="19" id="KW-1185">Reference proteome</keyword>
<organism evidence="18 19">
    <name type="scientific">Zingiber officinale</name>
    <name type="common">Ginger</name>
    <name type="synonym">Amomum zingiber</name>
    <dbReference type="NCBI Taxonomy" id="94328"/>
    <lineage>
        <taxon>Eukaryota</taxon>
        <taxon>Viridiplantae</taxon>
        <taxon>Streptophyta</taxon>
        <taxon>Embryophyta</taxon>
        <taxon>Tracheophyta</taxon>
        <taxon>Spermatophyta</taxon>
        <taxon>Magnoliopsida</taxon>
        <taxon>Liliopsida</taxon>
        <taxon>Zingiberales</taxon>
        <taxon>Zingiberaceae</taxon>
        <taxon>Zingiber</taxon>
    </lineage>
</organism>
<accession>A0A8J5GNH3</accession>
<dbReference type="CDD" id="cd14066">
    <property type="entry name" value="STKc_IRAK"/>
    <property type="match status" value="1"/>
</dbReference>
<comment type="similarity">
    <text evidence="2">In the N-terminal section; belongs to the leguminous lectin family.</text>
</comment>
<evidence type="ECO:0000256" key="8">
    <source>
        <dbReference type="ARBA" id="ARBA00022729"/>
    </source>
</evidence>
<keyword evidence="7" id="KW-0812">Transmembrane</keyword>
<protein>
    <recommendedName>
        <fullName evidence="4">non-specific serine/threonine protein kinase</fullName>
        <ecNumber evidence="4">2.7.11.1</ecNumber>
    </recommendedName>
</protein>
<dbReference type="EC" id="2.7.11.1" evidence="4"/>
<dbReference type="GO" id="GO:0005886">
    <property type="term" value="C:plasma membrane"/>
    <property type="evidence" value="ECO:0007669"/>
    <property type="project" value="UniProtKB-SubCell"/>
</dbReference>
<keyword evidence="15" id="KW-0325">Glycoprotein</keyword>
<dbReference type="Gene3D" id="1.10.510.10">
    <property type="entry name" value="Transferase(Phosphotransferase) domain 1"/>
    <property type="match status" value="1"/>
</dbReference>
<dbReference type="AlphaFoldDB" id="A0A8J5GNH3"/>
<keyword evidence="11 16" id="KW-0067">ATP-binding</keyword>
<evidence type="ECO:0000256" key="4">
    <source>
        <dbReference type="ARBA" id="ARBA00012513"/>
    </source>
</evidence>
<evidence type="ECO:0000256" key="5">
    <source>
        <dbReference type="ARBA" id="ARBA00022475"/>
    </source>
</evidence>
<keyword evidence="5" id="KW-1003">Cell membrane</keyword>
<dbReference type="SUPFAM" id="SSF56112">
    <property type="entry name" value="Protein kinase-like (PK-like)"/>
    <property type="match status" value="1"/>
</dbReference>